<dbReference type="InterPro" id="IPR014712">
    <property type="entry name" value="ANTH_dom_sf"/>
</dbReference>
<feature type="domain" description="ENTH" evidence="4">
    <location>
        <begin position="1"/>
        <end position="125"/>
    </location>
</feature>
<feature type="compositionally biased region" description="Polar residues" evidence="3">
    <location>
        <begin position="536"/>
        <end position="556"/>
    </location>
</feature>
<evidence type="ECO:0000313" key="6">
    <source>
        <dbReference type="Proteomes" id="UP000800035"/>
    </source>
</evidence>
<feature type="region of interest" description="Disordered" evidence="3">
    <location>
        <begin position="359"/>
        <end position="556"/>
    </location>
</feature>
<reference evidence="5" key="1">
    <citation type="journal article" date="2020" name="Stud. Mycol.">
        <title>101 Dothideomycetes genomes: a test case for predicting lifestyles and emergence of pathogens.</title>
        <authorList>
            <person name="Haridas S."/>
            <person name="Albert R."/>
            <person name="Binder M."/>
            <person name="Bloem J."/>
            <person name="Labutti K."/>
            <person name="Salamov A."/>
            <person name="Andreopoulos B."/>
            <person name="Baker S."/>
            <person name="Barry K."/>
            <person name="Bills G."/>
            <person name="Bluhm B."/>
            <person name="Cannon C."/>
            <person name="Castanera R."/>
            <person name="Culley D."/>
            <person name="Daum C."/>
            <person name="Ezra D."/>
            <person name="Gonzalez J."/>
            <person name="Henrissat B."/>
            <person name="Kuo A."/>
            <person name="Liang C."/>
            <person name="Lipzen A."/>
            <person name="Lutzoni F."/>
            <person name="Magnuson J."/>
            <person name="Mondo S."/>
            <person name="Nolan M."/>
            <person name="Ohm R."/>
            <person name="Pangilinan J."/>
            <person name="Park H.-J."/>
            <person name="Ramirez L."/>
            <person name="Alfaro M."/>
            <person name="Sun H."/>
            <person name="Tritt A."/>
            <person name="Yoshinaga Y."/>
            <person name="Zwiers L.-H."/>
            <person name="Turgeon B."/>
            <person name="Goodwin S."/>
            <person name="Spatafora J."/>
            <person name="Crous P."/>
            <person name="Grigoriev I."/>
        </authorList>
    </citation>
    <scope>NUCLEOTIDE SEQUENCE</scope>
    <source>
        <strain evidence="5">CBS 675.92</strain>
    </source>
</reference>
<dbReference type="FunFam" id="1.25.40.90:FF:000025">
    <property type="entry name" value="ENTH domain protein"/>
    <property type="match status" value="1"/>
</dbReference>
<dbReference type="SUPFAM" id="SSF89009">
    <property type="entry name" value="GAT-like domain"/>
    <property type="match status" value="1"/>
</dbReference>
<dbReference type="AlphaFoldDB" id="A0A6A5TJ26"/>
<dbReference type="Gene3D" id="1.25.40.90">
    <property type="match status" value="1"/>
</dbReference>
<keyword evidence="6" id="KW-1185">Reference proteome</keyword>
<dbReference type="Gene3D" id="1.20.58.150">
    <property type="entry name" value="ANTH domain"/>
    <property type="match status" value="1"/>
</dbReference>
<dbReference type="GO" id="GO:0072583">
    <property type="term" value="P:clathrin-dependent endocytosis"/>
    <property type="evidence" value="ECO:0007669"/>
    <property type="project" value="InterPro"/>
</dbReference>
<feature type="compositionally biased region" description="Low complexity" evidence="3">
    <location>
        <begin position="499"/>
        <end position="530"/>
    </location>
</feature>
<dbReference type="GO" id="GO:0006900">
    <property type="term" value="P:vesicle budding from membrane"/>
    <property type="evidence" value="ECO:0007669"/>
    <property type="project" value="TreeGrafter"/>
</dbReference>
<dbReference type="InterPro" id="IPR008942">
    <property type="entry name" value="ENTH_VHS"/>
</dbReference>
<organism evidence="5 6">
    <name type="scientific">Byssothecium circinans</name>
    <dbReference type="NCBI Taxonomy" id="147558"/>
    <lineage>
        <taxon>Eukaryota</taxon>
        <taxon>Fungi</taxon>
        <taxon>Dikarya</taxon>
        <taxon>Ascomycota</taxon>
        <taxon>Pezizomycotina</taxon>
        <taxon>Dothideomycetes</taxon>
        <taxon>Pleosporomycetidae</taxon>
        <taxon>Pleosporales</taxon>
        <taxon>Massarineae</taxon>
        <taxon>Massarinaceae</taxon>
        <taxon>Byssothecium</taxon>
    </lineage>
</organism>
<dbReference type="GO" id="GO:0032050">
    <property type="term" value="F:clathrin heavy chain binding"/>
    <property type="evidence" value="ECO:0007669"/>
    <property type="project" value="TreeGrafter"/>
</dbReference>
<dbReference type="GO" id="GO:0000149">
    <property type="term" value="F:SNARE binding"/>
    <property type="evidence" value="ECO:0007669"/>
    <property type="project" value="TreeGrafter"/>
</dbReference>
<dbReference type="CDD" id="cd16988">
    <property type="entry name" value="ANTH_N_YAP180"/>
    <property type="match status" value="1"/>
</dbReference>
<dbReference type="GO" id="GO:0048268">
    <property type="term" value="P:clathrin coat assembly"/>
    <property type="evidence" value="ECO:0007669"/>
    <property type="project" value="InterPro"/>
</dbReference>
<feature type="compositionally biased region" description="Low complexity" evidence="3">
    <location>
        <begin position="284"/>
        <end position="293"/>
    </location>
</feature>
<keyword evidence="2" id="KW-0963">Cytoplasm</keyword>
<dbReference type="GO" id="GO:0030136">
    <property type="term" value="C:clathrin-coated vesicle"/>
    <property type="evidence" value="ECO:0007669"/>
    <property type="project" value="InterPro"/>
</dbReference>
<dbReference type="PROSITE" id="PS50942">
    <property type="entry name" value="ENTH"/>
    <property type="match status" value="1"/>
</dbReference>
<dbReference type="InterPro" id="IPR011417">
    <property type="entry name" value="ANTH_dom"/>
</dbReference>
<feature type="region of interest" description="Disordered" evidence="3">
    <location>
        <begin position="333"/>
        <end position="352"/>
    </location>
</feature>
<dbReference type="Pfam" id="PF07651">
    <property type="entry name" value="ANTH"/>
    <property type="match status" value="1"/>
</dbReference>
<evidence type="ECO:0000259" key="4">
    <source>
        <dbReference type="PROSITE" id="PS50942"/>
    </source>
</evidence>
<dbReference type="PANTHER" id="PTHR22951">
    <property type="entry name" value="CLATHRIN ASSEMBLY PROTEIN"/>
    <property type="match status" value="1"/>
</dbReference>
<dbReference type="GO" id="GO:0005545">
    <property type="term" value="F:1-phosphatidylinositol binding"/>
    <property type="evidence" value="ECO:0007669"/>
    <property type="project" value="InterPro"/>
</dbReference>
<dbReference type="EMBL" id="ML977015">
    <property type="protein sequence ID" value="KAF1951652.1"/>
    <property type="molecule type" value="Genomic_DNA"/>
</dbReference>
<feature type="compositionally biased region" description="Polar residues" evidence="3">
    <location>
        <begin position="468"/>
        <end position="493"/>
    </location>
</feature>
<dbReference type="PANTHER" id="PTHR22951:SF5">
    <property type="entry name" value="PHOSPHATIDYLINOSITOL-BINDING CLATHRIN ASSEMBLY PROTEIN LAP"/>
    <property type="match status" value="1"/>
</dbReference>
<dbReference type="SUPFAM" id="SSF48464">
    <property type="entry name" value="ENTH/VHS domain"/>
    <property type="match status" value="1"/>
</dbReference>
<protein>
    <submittedName>
        <fullName evidence="5">ANTH-domain-containing protein</fullName>
    </submittedName>
</protein>
<accession>A0A6A5TJ26</accession>
<evidence type="ECO:0000256" key="1">
    <source>
        <dbReference type="ARBA" id="ARBA00004496"/>
    </source>
</evidence>
<dbReference type="InterPro" id="IPR045192">
    <property type="entry name" value="AP180-like"/>
</dbReference>
<sequence>MAGSFEKSVKGGTKIKLAAPKSKYVEHILVATHTGEAGVAEIFRALTFRLRDSTWTIVFKSLIIVHLMIREGEPEVTLKYLAQNPRRSLALNHFTEVQTQGHNIQAYAEYLLHRAVEYGATRVDYVRGGEGRLKRLTIDKGLLRETESIQTQIKYLLRCEPFHDEPENEITLTAFRLLTMDLLVLFHVMNEGTINVLEHYFELAKPDAQRALSIYRTFVKQTEAVVQYLSIARLHEHSTRLEIPKIKHAPTSLANALEEYLNDKDFEINRRQYIAEKEAKKNGGKATNGATKAQLESKPTVAPASQPAAALKPAIDLPLIDLFGAIEDNQQTMSQPVQQYPQQTGYPQPGVQIPQQTAMGFQQQQQAFSPQSAQSTNPFAQMQQQQQQQQPPQIQTQFTGAGFGGYTPQSFSPQNSLQPIPQNGVPDFSQQQLQQLQPQQTSTNPFRQSMLPPQGTGMSEPKMLGNPTGASSSLNRTSTNPFAKQNTGFQSSLLPPGQSPFSVPSIQSPQQSSPFGPQQPLQPTPTGTNPFARNASPIQGTSSPQGGLTVHATGSTNPFRQSAFVNQQTGQGWQNTGQGMLGGMNVDQVPTTSVFPRPGQQQQHQAPNFLG</sequence>
<dbReference type="Proteomes" id="UP000800035">
    <property type="component" value="Unassembled WGS sequence"/>
</dbReference>
<feature type="region of interest" description="Disordered" evidence="3">
    <location>
        <begin position="590"/>
        <end position="611"/>
    </location>
</feature>
<dbReference type="FunFam" id="1.20.58.150:FF:000004">
    <property type="entry name" value="ENTH domain protein"/>
    <property type="match status" value="1"/>
</dbReference>
<evidence type="ECO:0000313" key="5">
    <source>
        <dbReference type="EMBL" id="KAF1951652.1"/>
    </source>
</evidence>
<dbReference type="SMART" id="SM00273">
    <property type="entry name" value="ENTH"/>
    <property type="match status" value="1"/>
</dbReference>
<evidence type="ECO:0000256" key="2">
    <source>
        <dbReference type="ARBA" id="ARBA00022490"/>
    </source>
</evidence>
<feature type="region of interest" description="Disordered" evidence="3">
    <location>
        <begin position="279"/>
        <end position="307"/>
    </location>
</feature>
<feature type="compositionally biased region" description="Low complexity" evidence="3">
    <location>
        <begin position="430"/>
        <end position="440"/>
    </location>
</feature>
<comment type="subcellular location">
    <subcellularLocation>
        <location evidence="1">Cytoplasm</location>
    </subcellularLocation>
</comment>
<feature type="compositionally biased region" description="Polar residues" evidence="3">
    <location>
        <begin position="407"/>
        <end position="421"/>
    </location>
</feature>
<dbReference type="InterPro" id="IPR013809">
    <property type="entry name" value="ENTH"/>
</dbReference>
<name>A0A6A5TJ26_9PLEO</name>
<dbReference type="GO" id="GO:0005905">
    <property type="term" value="C:clathrin-coated pit"/>
    <property type="evidence" value="ECO:0007669"/>
    <property type="project" value="TreeGrafter"/>
</dbReference>
<gene>
    <name evidence="5" type="ORF">CC80DRAFT_495826</name>
</gene>
<proteinExistence type="predicted"/>
<dbReference type="OrthoDB" id="44015at2759"/>
<dbReference type="GO" id="GO:0005546">
    <property type="term" value="F:phosphatidylinositol-4,5-bisphosphate binding"/>
    <property type="evidence" value="ECO:0007669"/>
    <property type="project" value="TreeGrafter"/>
</dbReference>
<feature type="compositionally biased region" description="Low complexity" evidence="3">
    <location>
        <begin position="359"/>
        <end position="397"/>
    </location>
</feature>
<evidence type="ECO:0000256" key="3">
    <source>
        <dbReference type="SAM" id="MobiDB-lite"/>
    </source>
</evidence>